<accession>A0A0R3XCM1</accession>
<name>A0A0R3XCM1_HYDTA</name>
<gene>
    <name evidence="1" type="ORF">TTAC_LOCUS11281</name>
</gene>
<keyword evidence="2" id="KW-1185">Reference proteome</keyword>
<dbReference type="AlphaFoldDB" id="A0A0R3XCM1"/>
<evidence type="ECO:0000313" key="1">
    <source>
        <dbReference type="EMBL" id="VDM36261.1"/>
    </source>
</evidence>
<dbReference type="EMBL" id="UYWX01023479">
    <property type="protein sequence ID" value="VDM36261.1"/>
    <property type="molecule type" value="Genomic_DNA"/>
</dbReference>
<reference evidence="1 2" key="2">
    <citation type="submission" date="2018-11" db="EMBL/GenBank/DDBJ databases">
        <authorList>
            <consortium name="Pathogen Informatics"/>
        </authorList>
    </citation>
    <scope>NUCLEOTIDE SEQUENCE [LARGE SCALE GENOMIC DNA]</scope>
</reference>
<organism evidence="3">
    <name type="scientific">Hydatigena taeniaeformis</name>
    <name type="common">Feline tapeworm</name>
    <name type="synonym">Taenia taeniaeformis</name>
    <dbReference type="NCBI Taxonomy" id="6205"/>
    <lineage>
        <taxon>Eukaryota</taxon>
        <taxon>Metazoa</taxon>
        <taxon>Spiralia</taxon>
        <taxon>Lophotrochozoa</taxon>
        <taxon>Platyhelminthes</taxon>
        <taxon>Cestoda</taxon>
        <taxon>Eucestoda</taxon>
        <taxon>Cyclophyllidea</taxon>
        <taxon>Taeniidae</taxon>
        <taxon>Hydatigera</taxon>
    </lineage>
</organism>
<proteinExistence type="predicted"/>
<sequence>MQAAEVEVRQLTIVTVKRKASRGPDVEVPIKSTCQDIALMGLNRAHPLKCEMRHHLLFVSGTACLKTMDVERTHWMEALDNAN</sequence>
<evidence type="ECO:0000313" key="3">
    <source>
        <dbReference type="WBParaSite" id="TTAC_0001129801-mRNA-1"/>
    </source>
</evidence>
<evidence type="ECO:0000313" key="2">
    <source>
        <dbReference type="Proteomes" id="UP000274429"/>
    </source>
</evidence>
<protein>
    <submittedName>
        <fullName evidence="3">PH domain-containing protein</fullName>
    </submittedName>
</protein>
<dbReference type="Proteomes" id="UP000274429">
    <property type="component" value="Unassembled WGS sequence"/>
</dbReference>
<dbReference type="WBParaSite" id="TTAC_0001129801-mRNA-1">
    <property type="protein sequence ID" value="TTAC_0001129801-mRNA-1"/>
    <property type="gene ID" value="TTAC_0001129801"/>
</dbReference>
<reference evidence="3" key="1">
    <citation type="submission" date="2017-02" db="UniProtKB">
        <authorList>
            <consortium name="WormBaseParasite"/>
        </authorList>
    </citation>
    <scope>IDENTIFICATION</scope>
</reference>